<comment type="caution">
    <text evidence="10">The sequence shown here is derived from an EMBL/GenBank/DDBJ whole genome shotgun (WGS) entry which is preliminary data.</text>
</comment>
<dbReference type="Proteomes" id="UP000054937">
    <property type="component" value="Unassembled WGS sequence"/>
</dbReference>
<dbReference type="InterPro" id="IPR042529">
    <property type="entry name" value="IF_2B-like_C"/>
</dbReference>
<proteinExistence type="inferred from homology"/>
<organism evidence="10 11">
    <name type="scientific">Pseudocohnilembus persalinus</name>
    <name type="common">Ciliate</name>
    <dbReference type="NCBI Taxonomy" id="266149"/>
    <lineage>
        <taxon>Eukaryota</taxon>
        <taxon>Sar</taxon>
        <taxon>Alveolata</taxon>
        <taxon>Ciliophora</taxon>
        <taxon>Intramacronucleata</taxon>
        <taxon>Oligohymenophorea</taxon>
        <taxon>Scuticociliatia</taxon>
        <taxon>Philasterida</taxon>
        <taxon>Pseudocohnilembidae</taxon>
        <taxon>Pseudocohnilembus</taxon>
    </lineage>
</organism>
<dbReference type="SUPFAM" id="SSF100950">
    <property type="entry name" value="NagB/RpiA/CoA transferase-like"/>
    <property type="match status" value="1"/>
</dbReference>
<evidence type="ECO:0000256" key="7">
    <source>
        <dbReference type="ARBA" id="ARBA00044228"/>
    </source>
</evidence>
<keyword evidence="3" id="KW-0963">Cytoplasm</keyword>
<keyword evidence="11" id="KW-1185">Reference proteome</keyword>
<dbReference type="PANTHER" id="PTHR45859">
    <property type="entry name" value="TRANSLATION INITIATION FACTOR EIF-2B SUBUNIT BETA"/>
    <property type="match status" value="1"/>
</dbReference>
<dbReference type="InterPro" id="IPR000649">
    <property type="entry name" value="IF-2B-related"/>
</dbReference>
<dbReference type="GO" id="GO:0003743">
    <property type="term" value="F:translation initiation factor activity"/>
    <property type="evidence" value="ECO:0007669"/>
    <property type="project" value="UniProtKB-KW"/>
</dbReference>
<dbReference type="GO" id="GO:0005085">
    <property type="term" value="F:guanyl-nucleotide exchange factor activity"/>
    <property type="evidence" value="ECO:0007669"/>
    <property type="project" value="TreeGrafter"/>
</dbReference>
<evidence type="ECO:0000313" key="11">
    <source>
        <dbReference type="Proteomes" id="UP000054937"/>
    </source>
</evidence>
<dbReference type="Pfam" id="PF01008">
    <property type="entry name" value="IF-2B"/>
    <property type="match status" value="1"/>
</dbReference>
<dbReference type="Gene3D" id="3.40.50.10470">
    <property type="entry name" value="Translation initiation factor eif-2b, domain 2"/>
    <property type="match status" value="1"/>
</dbReference>
<dbReference type="GO" id="GO:0005851">
    <property type="term" value="C:eukaryotic translation initiation factor 2B complex"/>
    <property type="evidence" value="ECO:0007669"/>
    <property type="project" value="TreeGrafter"/>
</dbReference>
<accession>A0A0V0R8N1</accession>
<dbReference type="GO" id="GO:0005829">
    <property type="term" value="C:cytosol"/>
    <property type="evidence" value="ECO:0007669"/>
    <property type="project" value="UniProtKB-SubCell"/>
</dbReference>
<keyword evidence="4" id="KW-0396">Initiation factor</keyword>
<evidence type="ECO:0000256" key="6">
    <source>
        <dbReference type="ARBA" id="ARBA00044122"/>
    </source>
</evidence>
<dbReference type="PANTHER" id="PTHR45859:SF1">
    <property type="entry name" value="TRANSLATION INITIATION FACTOR EIF-2B SUBUNIT BETA"/>
    <property type="match status" value="1"/>
</dbReference>
<evidence type="ECO:0000256" key="3">
    <source>
        <dbReference type="ARBA" id="ARBA00022490"/>
    </source>
</evidence>
<comment type="subcellular location">
    <subcellularLocation>
        <location evidence="1">Cytoplasm</location>
        <location evidence="1">Cytosol</location>
    </subcellularLocation>
</comment>
<dbReference type="OrthoDB" id="269919at2759"/>
<comment type="subunit">
    <text evidence="8">Component of the translation initiation factor 2B (eIF2B) complex which is a heterodecamer of two sets of five different subunits: alpha, beta, gamma, delta and epsilon. Subunits alpha, beta and delta comprise a regulatory subcomplex and subunits epsilon and gamma comprise a catalytic subcomplex. Within the complex, the hexameric regulatory complex resides at the center, with the two heterodimeric catalytic subcomplexes bound on opposite sides.</text>
</comment>
<name>A0A0V0R8N1_PSEPJ</name>
<gene>
    <name evidence="10" type="ORF">PPERSA_08661</name>
</gene>
<dbReference type="AlphaFoldDB" id="A0A0V0R8N1"/>
<evidence type="ECO:0000256" key="2">
    <source>
        <dbReference type="ARBA" id="ARBA00007251"/>
    </source>
</evidence>
<dbReference type="InterPro" id="IPR051855">
    <property type="entry name" value="eIF2B_beta_subunit"/>
</dbReference>
<sequence>MSNKQKLLDPLRQIESSHGLGIETCEIVKEMILKSKATNVEDLKQELTKFGQKVMKVHPLEFTVENVIRRINAIIDEKQEKLSLQKNYKLSQLNLKIEQNKEINQQQDSSLKLERQESDKLNVKQQFQLEKKQFSEDVDSLVYELTEEYTKAIEKYALEHVNENEVVLTYEYSVTVEKFLKKARFSRQFEVIILVKEQNSEAYIMAENLTKAGITAFLAPFSAAYAYMPRVNKIFLGCHAIMKNGGILGNSGSLMVMTAAKAYKIDVIILASSIKLTNHFSFEQNTYNQLLNPKDILPEENDLKNPVSIIAAKYDYIAPEYITLYITNSGEHSPNFIYRLFNEYY</sequence>
<evidence type="ECO:0000256" key="5">
    <source>
        <dbReference type="ARBA" id="ARBA00022917"/>
    </source>
</evidence>
<evidence type="ECO:0000256" key="9">
    <source>
        <dbReference type="RuleBase" id="RU003814"/>
    </source>
</evidence>
<dbReference type="InParanoid" id="A0A0V0R8N1"/>
<protein>
    <recommendedName>
        <fullName evidence="6">Translation initiation factor eIF2B subunit beta</fullName>
    </recommendedName>
    <alternativeName>
        <fullName evidence="7">eIF2B GDP-GTP exchange factor subunit beta</fullName>
    </alternativeName>
</protein>
<reference evidence="10 11" key="1">
    <citation type="journal article" date="2015" name="Sci. Rep.">
        <title>Genome of the facultative scuticociliatosis pathogen Pseudocohnilembus persalinus provides insight into its virulence through horizontal gene transfer.</title>
        <authorList>
            <person name="Xiong J."/>
            <person name="Wang G."/>
            <person name="Cheng J."/>
            <person name="Tian M."/>
            <person name="Pan X."/>
            <person name="Warren A."/>
            <person name="Jiang C."/>
            <person name="Yuan D."/>
            <person name="Miao W."/>
        </authorList>
    </citation>
    <scope>NUCLEOTIDE SEQUENCE [LARGE SCALE GENOMIC DNA]</scope>
    <source>
        <strain evidence="10">36N120E</strain>
    </source>
</reference>
<evidence type="ECO:0000256" key="4">
    <source>
        <dbReference type="ARBA" id="ARBA00022540"/>
    </source>
</evidence>
<comment type="similarity">
    <text evidence="2 9">Belongs to the eIF-2B alpha/beta/delta subunits family.</text>
</comment>
<dbReference type="OMA" id="IETCEIV"/>
<dbReference type="FunCoup" id="A0A0V0R8N1">
    <property type="interactions" value="234"/>
</dbReference>
<dbReference type="InterPro" id="IPR037171">
    <property type="entry name" value="NagB/RpiA_transferase-like"/>
</dbReference>
<evidence type="ECO:0000256" key="8">
    <source>
        <dbReference type="ARBA" id="ARBA00046432"/>
    </source>
</evidence>
<evidence type="ECO:0000256" key="1">
    <source>
        <dbReference type="ARBA" id="ARBA00004514"/>
    </source>
</evidence>
<keyword evidence="5" id="KW-0648">Protein biosynthesis</keyword>
<dbReference type="EMBL" id="LDAU01000024">
    <property type="protein sequence ID" value="KRX10666.1"/>
    <property type="molecule type" value="Genomic_DNA"/>
</dbReference>
<evidence type="ECO:0000313" key="10">
    <source>
        <dbReference type="EMBL" id="KRX10666.1"/>
    </source>
</evidence>